<dbReference type="Proteomes" id="UP000290849">
    <property type="component" value="Unassembled WGS sequence"/>
</dbReference>
<evidence type="ECO:0000256" key="4">
    <source>
        <dbReference type="ARBA" id="ARBA00022723"/>
    </source>
</evidence>
<evidence type="ECO:0000256" key="1">
    <source>
        <dbReference type="ARBA" id="ARBA00001936"/>
    </source>
</evidence>
<dbReference type="Pfam" id="PF13378">
    <property type="entry name" value="MR_MLE_C"/>
    <property type="match status" value="1"/>
</dbReference>
<evidence type="ECO:0000256" key="2">
    <source>
        <dbReference type="ARBA" id="ARBA00005211"/>
    </source>
</evidence>
<dbReference type="UniPathway" id="UPA00083"/>
<gene>
    <name evidence="9" type="ORF">C7R54_03800</name>
</gene>
<accession>A0A4Q1HQN1</accession>
<keyword evidence="5" id="KW-0058">Aromatic hydrocarbons catabolism</keyword>
<feature type="domain" description="Mandelate racemase/muconate lactonizing enzyme C-terminal" evidence="8">
    <location>
        <begin position="159"/>
        <end position="256"/>
    </location>
</feature>
<dbReference type="InterPro" id="IPR036849">
    <property type="entry name" value="Enolase-like_C_sf"/>
</dbReference>
<dbReference type="InterPro" id="IPR018110">
    <property type="entry name" value="Mandel_Rmase/mucon_lact_enz_CS"/>
</dbReference>
<dbReference type="GO" id="GO:0016854">
    <property type="term" value="F:racemase and epimerase activity"/>
    <property type="evidence" value="ECO:0007669"/>
    <property type="project" value="UniProtKB-ARBA"/>
</dbReference>
<evidence type="ECO:0000256" key="7">
    <source>
        <dbReference type="ARBA" id="ARBA00023235"/>
    </source>
</evidence>
<proteinExistence type="inferred from homology"/>
<evidence type="ECO:0000256" key="6">
    <source>
        <dbReference type="ARBA" id="ARBA00023211"/>
    </source>
</evidence>
<dbReference type="SFLD" id="SFLDS00001">
    <property type="entry name" value="Enolase"/>
    <property type="match status" value="1"/>
</dbReference>
<dbReference type="PANTHER" id="PTHR48073">
    <property type="entry name" value="O-SUCCINYLBENZOATE SYNTHASE-RELATED"/>
    <property type="match status" value="1"/>
</dbReference>
<keyword evidence="10" id="KW-1185">Reference proteome</keyword>
<dbReference type="SFLD" id="SFLDF00009">
    <property type="entry name" value="o-succinylbenzoate_synthase"/>
    <property type="match status" value="1"/>
</dbReference>
<dbReference type="NCBIfam" id="TIGR02534">
    <property type="entry name" value="mucon_cyclo"/>
    <property type="match status" value="1"/>
</dbReference>
<sequence length="384" mass="41591">MAQSLCRWGVPSAGGRVKLHSIETAIIDLPVARPHKLAMAVIDRHSQVIVRIRSECGVEGLGEIAIIPHYGEEAPGAIKSMIDDCIAPYLIGHDIRRLESLVMLMDQVIKNNAYAKGGIEMACVDALARSVGVPAYQLFGGKVHVTIPLLWVLGNGVIDKDVAEAEAKLAEGRYKLFLVKIGKGDPRENVERALAIREALGDKARVRVDINQGWDEPTAKWGIAELEAGGIEIIEQPLPAHDIDGMKRLTERFSIPIMADEGVMTAQDAMRIAHHHAADAFSVKVTKHGGLLRTKQVANIAHAAGIRLFGGTMIEGQIGTSAYAHIFSTMPNLTLGAQLFGPHLLTDDIAPATIEFKDHALVVPDGPGFGVTLDTDKLAFYRRR</sequence>
<dbReference type="InterPro" id="IPR013342">
    <property type="entry name" value="Mandelate_racemase_C"/>
</dbReference>
<dbReference type="SUPFAM" id="SSF54826">
    <property type="entry name" value="Enolase N-terminal domain-like"/>
    <property type="match status" value="1"/>
</dbReference>
<comment type="caution">
    <text evidence="9">The sequence shown here is derived from an EMBL/GenBank/DDBJ whole genome shotgun (WGS) entry which is preliminary data.</text>
</comment>
<dbReference type="GO" id="GO:0030145">
    <property type="term" value="F:manganese ion binding"/>
    <property type="evidence" value="ECO:0007669"/>
    <property type="project" value="InterPro"/>
</dbReference>
<dbReference type="InterPro" id="IPR029065">
    <property type="entry name" value="Enolase_C-like"/>
</dbReference>
<dbReference type="PANTHER" id="PTHR48073:SF2">
    <property type="entry name" value="O-SUCCINYLBENZOATE SYNTHASE"/>
    <property type="match status" value="1"/>
</dbReference>
<comment type="pathway">
    <text evidence="2">Aromatic compound metabolism.</text>
</comment>
<dbReference type="GO" id="GO:0006518">
    <property type="term" value="P:peptide metabolic process"/>
    <property type="evidence" value="ECO:0007669"/>
    <property type="project" value="UniProtKB-ARBA"/>
</dbReference>
<dbReference type="InterPro" id="IPR029017">
    <property type="entry name" value="Enolase-like_N"/>
</dbReference>
<reference evidence="9 10" key="1">
    <citation type="journal article" date="2017" name="Int. J. Syst. Evol. Microbiol.">
        <title>Achromobacter aloeverae sp. nov., isolated from the root of Aloe vera (L.) Burm.f.</title>
        <authorList>
            <person name="Kuncharoen N."/>
            <person name="Muramatsu Y."/>
            <person name="Shibata C."/>
            <person name="Kamakura Y."/>
            <person name="Nakagawa Y."/>
            <person name="Tanasupawat S."/>
        </authorList>
    </citation>
    <scope>NUCLEOTIDE SEQUENCE [LARGE SCALE GENOMIC DNA]</scope>
    <source>
        <strain evidence="9 10">AVA-1</strain>
    </source>
</reference>
<dbReference type="SMART" id="SM00922">
    <property type="entry name" value="MR_MLE"/>
    <property type="match status" value="1"/>
</dbReference>
<evidence type="ECO:0000313" key="10">
    <source>
        <dbReference type="Proteomes" id="UP000290849"/>
    </source>
</evidence>
<evidence type="ECO:0000256" key="5">
    <source>
        <dbReference type="ARBA" id="ARBA00022797"/>
    </source>
</evidence>
<name>A0A4Q1HQN1_9BURK</name>
<keyword evidence="6" id="KW-0464">Manganese</keyword>
<dbReference type="PROSITE" id="PS00909">
    <property type="entry name" value="MR_MLE_2"/>
    <property type="match status" value="1"/>
</dbReference>
<dbReference type="InterPro" id="IPR013370">
    <property type="entry name" value="Chloromuconate_cycloisomerase"/>
</dbReference>
<evidence type="ECO:0000256" key="3">
    <source>
        <dbReference type="ARBA" id="ARBA00008031"/>
    </source>
</evidence>
<evidence type="ECO:0000313" key="9">
    <source>
        <dbReference type="EMBL" id="RXN92873.1"/>
    </source>
</evidence>
<dbReference type="AlphaFoldDB" id="A0A4Q1HQN1"/>
<dbReference type="InterPro" id="IPR013341">
    <property type="entry name" value="Mandelate_racemase_N_dom"/>
</dbReference>
<evidence type="ECO:0000259" key="8">
    <source>
        <dbReference type="SMART" id="SM00922"/>
    </source>
</evidence>
<dbReference type="EMBL" id="PYAL01000001">
    <property type="protein sequence ID" value="RXN92873.1"/>
    <property type="molecule type" value="Genomic_DNA"/>
</dbReference>
<keyword evidence="4" id="KW-0479">Metal-binding</keyword>
<dbReference type="SUPFAM" id="SSF51604">
    <property type="entry name" value="Enolase C-terminal domain-like"/>
    <property type="match status" value="1"/>
</dbReference>
<dbReference type="Pfam" id="PF02746">
    <property type="entry name" value="MR_MLE_N"/>
    <property type="match status" value="1"/>
</dbReference>
<dbReference type="Gene3D" id="3.20.20.120">
    <property type="entry name" value="Enolase-like C-terminal domain"/>
    <property type="match status" value="1"/>
</dbReference>
<protein>
    <submittedName>
        <fullName evidence="9">Muconate cycloisomerase</fullName>
    </submittedName>
</protein>
<dbReference type="SFLD" id="SFLDG00180">
    <property type="entry name" value="muconate_cycloisomerase"/>
    <property type="match status" value="1"/>
</dbReference>
<dbReference type="GO" id="GO:0018850">
    <property type="term" value="F:chloromuconate cycloisomerase activity"/>
    <property type="evidence" value="ECO:0007669"/>
    <property type="project" value="InterPro"/>
</dbReference>
<organism evidence="9 10">
    <name type="scientific">Achromobacter aloeverae</name>
    <dbReference type="NCBI Taxonomy" id="1750518"/>
    <lineage>
        <taxon>Bacteria</taxon>
        <taxon>Pseudomonadati</taxon>
        <taxon>Pseudomonadota</taxon>
        <taxon>Betaproteobacteria</taxon>
        <taxon>Burkholderiales</taxon>
        <taxon>Alcaligenaceae</taxon>
        <taxon>Achromobacter</taxon>
    </lineage>
</organism>
<comment type="cofactor">
    <cofactor evidence="1">
        <name>Mn(2+)</name>
        <dbReference type="ChEBI" id="CHEBI:29035"/>
    </cofactor>
</comment>
<comment type="similarity">
    <text evidence="3">Belongs to the mandelate racemase/muconate lactonizing enzyme family.</text>
</comment>
<dbReference type="Gene3D" id="3.30.390.10">
    <property type="entry name" value="Enolase-like, N-terminal domain"/>
    <property type="match status" value="1"/>
</dbReference>
<keyword evidence="7 9" id="KW-0413">Isomerase</keyword>
<dbReference type="GO" id="GO:0009063">
    <property type="term" value="P:amino acid catabolic process"/>
    <property type="evidence" value="ECO:0007669"/>
    <property type="project" value="InterPro"/>
</dbReference>
<dbReference type="GO" id="GO:0018849">
    <property type="term" value="F:muconate cycloisomerase activity"/>
    <property type="evidence" value="ECO:0007669"/>
    <property type="project" value="InterPro"/>
</dbReference>